<feature type="modified residue" description="4-aspartylphosphate" evidence="1">
    <location>
        <position position="60"/>
    </location>
</feature>
<evidence type="ECO:0000313" key="3">
    <source>
        <dbReference type="EMBL" id="SFP85923.1"/>
    </source>
</evidence>
<dbReference type="SMART" id="SM00448">
    <property type="entry name" value="REC"/>
    <property type="match status" value="1"/>
</dbReference>
<dbReference type="AlphaFoldDB" id="A0A1I5TSD0"/>
<dbReference type="GO" id="GO:0000160">
    <property type="term" value="P:phosphorelay signal transduction system"/>
    <property type="evidence" value="ECO:0007669"/>
    <property type="project" value="InterPro"/>
</dbReference>
<dbReference type="InterPro" id="IPR011006">
    <property type="entry name" value="CheY-like_superfamily"/>
</dbReference>
<dbReference type="EMBL" id="FOXQ01000002">
    <property type="protein sequence ID" value="SFP85923.1"/>
    <property type="molecule type" value="Genomic_DNA"/>
</dbReference>
<evidence type="ECO:0000259" key="2">
    <source>
        <dbReference type="PROSITE" id="PS50110"/>
    </source>
</evidence>
<accession>A0A1I5TSD0</accession>
<evidence type="ECO:0000256" key="1">
    <source>
        <dbReference type="PROSITE-ProRule" id="PRU00169"/>
    </source>
</evidence>
<dbReference type="Proteomes" id="UP000199031">
    <property type="component" value="Unassembled WGS sequence"/>
</dbReference>
<proteinExistence type="predicted"/>
<dbReference type="PANTHER" id="PTHR44520:SF2">
    <property type="entry name" value="RESPONSE REGULATOR RCP1"/>
    <property type="match status" value="1"/>
</dbReference>
<protein>
    <submittedName>
        <fullName evidence="3">CheY chemotaxis protein or a CheY-like REC (Receiver) domain</fullName>
    </submittedName>
</protein>
<dbReference type="RefSeq" id="WP_090656024.1">
    <property type="nucleotide sequence ID" value="NZ_FOXQ01000002.1"/>
</dbReference>
<dbReference type="Pfam" id="PF00072">
    <property type="entry name" value="Response_reg"/>
    <property type="match status" value="1"/>
</dbReference>
<sequence length="131" mass="15060">MPAFDKVLFIDDDIITVKICERLIKLTDFAAEFVSCEDGSKAQTFLMKNTDNLPDLIFVDLNMSVMNGWEFIEWFNVWSETITKDIPVYIFSSSLYKEDYDRASSYKTAGFIIKPITVEHLSKITAKYAST</sequence>
<feature type="domain" description="Response regulatory" evidence="2">
    <location>
        <begin position="6"/>
        <end position="129"/>
    </location>
</feature>
<keyword evidence="4" id="KW-1185">Reference proteome</keyword>
<dbReference type="SUPFAM" id="SSF52172">
    <property type="entry name" value="CheY-like"/>
    <property type="match status" value="1"/>
</dbReference>
<dbReference type="PANTHER" id="PTHR44520">
    <property type="entry name" value="RESPONSE REGULATOR RCP1-RELATED"/>
    <property type="match status" value="1"/>
</dbReference>
<gene>
    <name evidence="3" type="ORF">SAMN05444277_102278</name>
</gene>
<dbReference type="OrthoDB" id="1121174at2"/>
<dbReference type="STRING" id="1465490.SAMN05444277_102278"/>
<dbReference type="InterPro" id="IPR052893">
    <property type="entry name" value="TCS_response_regulator"/>
</dbReference>
<organism evidence="3 4">
    <name type="scientific">Parafilimonas terrae</name>
    <dbReference type="NCBI Taxonomy" id="1465490"/>
    <lineage>
        <taxon>Bacteria</taxon>
        <taxon>Pseudomonadati</taxon>
        <taxon>Bacteroidota</taxon>
        <taxon>Chitinophagia</taxon>
        <taxon>Chitinophagales</taxon>
        <taxon>Chitinophagaceae</taxon>
        <taxon>Parafilimonas</taxon>
    </lineage>
</organism>
<dbReference type="Gene3D" id="3.40.50.2300">
    <property type="match status" value="1"/>
</dbReference>
<keyword evidence="1" id="KW-0597">Phosphoprotein</keyword>
<evidence type="ECO:0000313" key="4">
    <source>
        <dbReference type="Proteomes" id="UP000199031"/>
    </source>
</evidence>
<reference evidence="3 4" key="1">
    <citation type="submission" date="2016-10" db="EMBL/GenBank/DDBJ databases">
        <authorList>
            <person name="de Groot N.N."/>
        </authorList>
    </citation>
    <scope>NUCLEOTIDE SEQUENCE [LARGE SCALE GENOMIC DNA]</scope>
    <source>
        <strain evidence="3 4">DSM 28286</strain>
    </source>
</reference>
<dbReference type="InterPro" id="IPR001789">
    <property type="entry name" value="Sig_transdc_resp-reg_receiver"/>
</dbReference>
<dbReference type="PROSITE" id="PS50110">
    <property type="entry name" value="RESPONSE_REGULATORY"/>
    <property type="match status" value="1"/>
</dbReference>
<name>A0A1I5TSD0_9BACT</name>